<gene>
    <name evidence="6" type="primary">LOC116413135</name>
</gene>
<reference evidence="6" key="1">
    <citation type="submission" date="2025-08" db="UniProtKB">
        <authorList>
            <consortium name="RefSeq"/>
        </authorList>
    </citation>
    <scope>IDENTIFICATION</scope>
    <source>
        <tissue evidence="6">Whole larvae</tissue>
    </source>
</reference>
<evidence type="ECO:0000313" key="6">
    <source>
        <dbReference type="RefSeq" id="XP_052751553.1"/>
    </source>
</evidence>
<feature type="domain" description="Peptidase S9 prolyl oligopeptidase catalytic" evidence="3">
    <location>
        <begin position="633"/>
        <end position="834"/>
    </location>
</feature>
<feature type="compositionally biased region" description="Low complexity" evidence="1">
    <location>
        <begin position="91"/>
        <end position="110"/>
    </location>
</feature>
<keyword evidence="2" id="KW-1133">Transmembrane helix</keyword>
<keyword evidence="2" id="KW-0812">Transmembrane</keyword>
<keyword evidence="2" id="KW-0472">Membrane</keyword>
<dbReference type="RefSeq" id="XP_052751553.1">
    <property type="nucleotide sequence ID" value="XM_052895593.1"/>
</dbReference>
<evidence type="ECO:0000256" key="1">
    <source>
        <dbReference type="SAM" id="MobiDB-lite"/>
    </source>
</evidence>
<keyword evidence="5" id="KW-1185">Reference proteome</keyword>
<dbReference type="GeneID" id="116413135"/>
<accession>A0ABM3MK73</accession>
<feature type="region of interest" description="Disordered" evidence="1">
    <location>
        <begin position="91"/>
        <end position="115"/>
    </location>
</feature>
<dbReference type="InterPro" id="IPR050278">
    <property type="entry name" value="Serine_Prot_S9B/DPPIV"/>
</dbReference>
<dbReference type="InterPro" id="IPR001375">
    <property type="entry name" value="Peptidase_S9_cat"/>
</dbReference>
<evidence type="ECO:0000259" key="4">
    <source>
        <dbReference type="Pfam" id="PF00930"/>
    </source>
</evidence>
<dbReference type="Gene3D" id="3.40.50.1820">
    <property type="entry name" value="alpha/beta hydrolase"/>
    <property type="match status" value="1"/>
</dbReference>
<dbReference type="InterPro" id="IPR002469">
    <property type="entry name" value="Peptidase_S9B_N"/>
</dbReference>
<sequence length="835" mass="92487">MTNSCNVSSIQYLRQSCFNLRGNVIVILIVIERKVVLVFTKRNKRLTFVLAIVAMVAIIGVVVALVVVFSGDKGGDAEPIISTTASTPTIETTTEIPDSSSTVSTTTTSTEPPGGPELDLESIIGEAFSPPSFDATWSTGNNVIIRAENGDLELYDIEANTTKRLVTNTSEILHRSTRSPLLSPDGDEVAIAYDVQQVYRHSFLALYSSINVDSQTSVSIVPPGLSTRSNEAFLQNLVWGPSGTALAFVYLNNIYYKSNLTNEAQQITTSGQLDVIYNGIPDWVYEEEVFSSNNALWFSADGTKLAFATFNDTEVRTMKVPRYGVPGSLEYQYTLHHAIRYPKPGTTNPTVTVTIQDLGSNTNTVFSAPSDLNEPILKPVSFVTNDTIALIWTNREQNNLVVELCTFGSTCTRVFSYNETDGWVDNIPLIFNEAGTAFITILPQTVGGVRYKQIIQVSQATGVWSSQNRINTQNTVLDILKWTSDDVIWYKATATNDSSEQHIYSVNSSGAVSCFTCNIGDENSCRYNDASISDGNLITITCGGPNIPQVFIYNLNGALVRTWADNSQLTSQLADISNFPVTFRVSVPSESGLPNADVLIQAPPDYAQRTNVPLLVYVYGGPDTALVTKEWLLDWGTSLVNRWNIAVARIDGRGSGLRGVDSAFAVNRRLGTVEIEDQINVTRYLQQSLPWLDSNRTCIWGWSYGGYASSLALARGGDVFRCGIAVAPVVDWRFYDTIYTERYMDTPANNPQGYFESSLLTEEALESFRGKRYFLVHGTADDNVHYQHAMLLSRHLQRRDIYFEQMSYTDEGHGLIGVRPHLYHAFERFLRENLL</sequence>
<evidence type="ECO:0000259" key="3">
    <source>
        <dbReference type="Pfam" id="PF00326"/>
    </source>
</evidence>
<dbReference type="SUPFAM" id="SSF82171">
    <property type="entry name" value="DPP6 N-terminal domain-like"/>
    <property type="match status" value="1"/>
</dbReference>
<dbReference type="PANTHER" id="PTHR11731">
    <property type="entry name" value="PROTEASE FAMILY S9B,C DIPEPTIDYL-PEPTIDASE IV-RELATED"/>
    <property type="match status" value="1"/>
</dbReference>
<dbReference type="Gene3D" id="2.140.10.30">
    <property type="entry name" value="Dipeptidylpeptidase IV, N-terminal domain"/>
    <property type="match status" value="1"/>
</dbReference>
<organism evidence="5 6">
    <name type="scientific">Galleria mellonella</name>
    <name type="common">Greater wax moth</name>
    <dbReference type="NCBI Taxonomy" id="7137"/>
    <lineage>
        <taxon>Eukaryota</taxon>
        <taxon>Metazoa</taxon>
        <taxon>Ecdysozoa</taxon>
        <taxon>Arthropoda</taxon>
        <taxon>Hexapoda</taxon>
        <taxon>Insecta</taxon>
        <taxon>Pterygota</taxon>
        <taxon>Neoptera</taxon>
        <taxon>Endopterygota</taxon>
        <taxon>Lepidoptera</taxon>
        <taxon>Glossata</taxon>
        <taxon>Ditrysia</taxon>
        <taxon>Pyraloidea</taxon>
        <taxon>Pyralidae</taxon>
        <taxon>Galleriinae</taxon>
        <taxon>Galleria</taxon>
    </lineage>
</organism>
<proteinExistence type="predicted"/>
<evidence type="ECO:0000313" key="5">
    <source>
        <dbReference type="Proteomes" id="UP001652740"/>
    </source>
</evidence>
<name>A0ABM3MK73_GALME</name>
<dbReference type="Pfam" id="PF00326">
    <property type="entry name" value="Peptidase_S9"/>
    <property type="match status" value="1"/>
</dbReference>
<dbReference type="Proteomes" id="UP001652740">
    <property type="component" value="Unplaced"/>
</dbReference>
<dbReference type="Pfam" id="PF00930">
    <property type="entry name" value="DPPIV_N"/>
    <property type="match status" value="1"/>
</dbReference>
<dbReference type="PANTHER" id="PTHR11731:SF154">
    <property type="entry name" value="VENOM DIPEPTIDYL PEPTIDASE 4-LIKE PROTEIN"/>
    <property type="match status" value="1"/>
</dbReference>
<evidence type="ECO:0000256" key="2">
    <source>
        <dbReference type="SAM" id="Phobius"/>
    </source>
</evidence>
<feature type="domain" description="Dipeptidylpeptidase IV N-terminal" evidence="4">
    <location>
        <begin position="183"/>
        <end position="548"/>
    </location>
</feature>
<dbReference type="InterPro" id="IPR029058">
    <property type="entry name" value="AB_hydrolase_fold"/>
</dbReference>
<protein>
    <submittedName>
        <fullName evidence="6">Venom dipeptidyl peptidase 4 isoform X1</fullName>
    </submittedName>
</protein>
<dbReference type="SUPFAM" id="SSF53474">
    <property type="entry name" value="alpha/beta-Hydrolases"/>
    <property type="match status" value="1"/>
</dbReference>
<feature type="transmembrane region" description="Helical" evidence="2">
    <location>
        <begin position="46"/>
        <end position="69"/>
    </location>
</feature>